<dbReference type="Proteomes" id="UP000058114">
    <property type="component" value="Chromosome"/>
</dbReference>
<reference evidence="2 3" key="2">
    <citation type="journal article" date="2016" name="Genome Announc.">
        <title>Complete Genome Sequence of the Highly Virulent Aeromonas schubertii Strain WL1483, Isolated from Diseased Snakehead Fish (Channa argus) in China.</title>
        <authorList>
            <person name="Liu L."/>
            <person name="Li N."/>
            <person name="Zhang D."/>
            <person name="Fu X."/>
            <person name="Shi C."/>
            <person name="Lin Q."/>
            <person name="Hao G."/>
        </authorList>
    </citation>
    <scope>NUCLEOTIDE SEQUENCE [LARGE SCALE GENOMIC DNA]</scope>
    <source>
        <strain evidence="2 3">WL1483</strain>
    </source>
</reference>
<gene>
    <name evidence="2" type="ORF">WL1483_2525</name>
</gene>
<accession>A0A0S2SJP5</accession>
<evidence type="ECO:0000313" key="2">
    <source>
        <dbReference type="EMBL" id="ALP41944.1"/>
    </source>
</evidence>
<protein>
    <submittedName>
        <fullName evidence="2">Uncharacterized protein</fullName>
    </submittedName>
</protein>
<reference evidence="3" key="1">
    <citation type="submission" date="2015-10" db="EMBL/GenBank/DDBJ databases">
        <title>Complete Genome Sequence of Aeromonas schubertii strain WL1483.</title>
        <authorList>
            <person name="Liu L."/>
        </authorList>
    </citation>
    <scope>NUCLEOTIDE SEQUENCE [LARGE SCALE GENOMIC DNA]</scope>
    <source>
        <strain evidence="3">WL1483</strain>
    </source>
</reference>
<evidence type="ECO:0000313" key="3">
    <source>
        <dbReference type="Proteomes" id="UP000058114"/>
    </source>
</evidence>
<dbReference type="PATRIC" id="fig|652.5.peg.2033"/>
<feature type="transmembrane region" description="Helical" evidence="1">
    <location>
        <begin position="65"/>
        <end position="87"/>
    </location>
</feature>
<dbReference type="EMBL" id="CP013067">
    <property type="protein sequence ID" value="ALP41944.1"/>
    <property type="molecule type" value="Genomic_DNA"/>
</dbReference>
<organism evidence="2 3">
    <name type="scientific">Aeromonas schubertii</name>
    <dbReference type="NCBI Taxonomy" id="652"/>
    <lineage>
        <taxon>Bacteria</taxon>
        <taxon>Pseudomonadati</taxon>
        <taxon>Pseudomonadota</taxon>
        <taxon>Gammaproteobacteria</taxon>
        <taxon>Aeromonadales</taxon>
        <taxon>Aeromonadaceae</taxon>
        <taxon>Aeromonas</taxon>
    </lineage>
</organism>
<dbReference type="KEGG" id="asr:WL1483_2525"/>
<dbReference type="AlphaFoldDB" id="A0A0S2SJP5"/>
<name>A0A0S2SJP5_9GAMM</name>
<proteinExistence type="predicted"/>
<dbReference type="RefSeq" id="WP_060585867.1">
    <property type="nucleotide sequence ID" value="NZ_CP013067.1"/>
</dbReference>
<keyword evidence="1" id="KW-0472">Membrane</keyword>
<evidence type="ECO:0000256" key="1">
    <source>
        <dbReference type="SAM" id="Phobius"/>
    </source>
</evidence>
<keyword evidence="1" id="KW-1133">Transmembrane helix</keyword>
<feature type="transmembrane region" description="Helical" evidence="1">
    <location>
        <begin position="23"/>
        <end position="45"/>
    </location>
</feature>
<sequence>MKWSERLVEWLLDLTAKSQRDPYALWPAVIAFIIAFGLAIFPAFLISNLPAQGPMRDGMIDILQIIWVASAVVGLIILVKGVMITLARLEKAGRIPD</sequence>
<keyword evidence="1" id="KW-0812">Transmembrane</keyword>